<protein>
    <submittedName>
        <fullName evidence="1">Gas vesicle synthesis protein GvpO</fullName>
    </submittedName>
</protein>
<dbReference type="GO" id="GO:0031412">
    <property type="term" value="P:gas vesicle organization"/>
    <property type="evidence" value="ECO:0007669"/>
    <property type="project" value="InterPro"/>
</dbReference>
<proteinExistence type="predicted"/>
<evidence type="ECO:0000313" key="1">
    <source>
        <dbReference type="EMBL" id="SHL10743.1"/>
    </source>
</evidence>
<dbReference type="Proteomes" id="UP000184363">
    <property type="component" value="Unassembled WGS sequence"/>
</dbReference>
<dbReference type="STRING" id="1848.SAMN05443637_11866"/>
<dbReference type="AlphaFoldDB" id="A0A1M6XY17"/>
<organism evidence="1 2">
    <name type="scientific">Pseudonocardia thermophila</name>
    <dbReference type="NCBI Taxonomy" id="1848"/>
    <lineage>
        <taxon>Bacteria</taxon>
        <taxon>Bacillati</taxon>
        <taxon>Actinomycetota</taxon>
        <taxon>Actinomycetes</taxon>
        <taxon>Pseudonocardiales</taxon>
        <taxon>Pseudonocardiaceae</taxon>
        <taxon>Pseudonocardia</taxon>
    </lineage>
</organism>
<sequence>MAGDAGGAAAAAARAAARQVVALTGREFEGVVAIERCDDGWRVCVEVVETRRIPDSADILAVYEVLTGDGGELNRLRRVQRYARGQLNRERGGGR</sequence>
<name>A0A1M6XY17_PSETH</name>
<evidence type="ECO:0000313" key="2">
    <source>
        <dbReference type="Proteomes" id="UP000184363"/>
    </source>
</evidence>
<gene>
    <name evidence="1" type="ORF">SAMN05443637_11866</name>
</gene>
<dbReference type="Pfam" id="PF05800">
    <property type="entry name" value="GvpO"/>
    <property type="match status" value="1"/>
</dbReference>
<accession>A0A1M6XY17</accession>
<dbReference type="EMBL" id="FRAP01000018">
    <property type="protein sequence ID" value="SHL10743.1"/>
    <property type="molecule type" value="Genomic_DNA"/>
</dbReference>
<dbReference type="InterPro" id="IPR008634">
    <property type="entry name" value="Gas-vesicle_GvpO"/>
</dbReference>
<reference evidence="1 2" key="1">
    <citation type="submission" date="2016-11" db="EMBL/GenBank/DDBJ databases">
        <authorList>
            <person name="Jaros S."/>
            <person name="Januszkiewicz K."/>
            <person name="Wedrychowicz H."/>
        </authorList>
    </citation>
    <scope>NUCLEOTIDE SEQUENCE [LARGE SCALE GENOMIC DNA]</scope>
    <source>
        <strain evidence="1 2">DSM 43832</strain>
    </source>
</reference>
<dbReference type="RefSeq" id="WP_073459029.1">
    <property type="nucleotide sequence ID" value="NZ_CALGVN010000037.1"/>
</dbReference>
<dbReference type="OrthoDB" id="163447at2"/>
<keyword evidence="2" id="KW-1185">Reference proteome</keyword>